<keyword evidence="1" id="KW-0175">Coiled coil</keyword>
<dbReference type="PANTHER" id="PTHR41259">
    <property type="entry name" value="DOUBLE-STRAND BREAK REPAIR RAD50 ATPASE, PUTATIVE-RELATED"/>
    <property type="match status" value="1"/>
</dbReference>
<feature type="domain" description="Rad50/SbcC-type AAA" evidence="3">
    <location>
        <begin position="6"/>
        <end position="231"/>
    </location>
</feature>
<comment type="caution">
    <text evidence="4">The sequence shown here is derived from an EMBL/GenBank/DDBJ whole genome shotgun (WGS) entry which is preliminary data.</text>
</comment>
<dbReference type="GO" id="GO:0006302">
    <property type="term" value="P:double-strand break repair"/>
    <property type="evidence" value="ECO:0007669"/>
    <property type="project" value="InterPro"/>
</dbReference>
<dbReference type="RefSeq" id="WP_101879288.1">
    <property type="nucleotide sequence ID" value="NZ_JANFXP010000001.1"/>
</dbReference>
<accession>A0A2N5NKT6</accession>
<keyword evidence="2" id="KW-0812">Transmembrane</keyword>
<evidence type="ECO:0000313" key="4">
    <source>
        <dbReference type="EMBL" id="PLT56937.1"/>
    </source>
</evidence>
<feature type="coiled-coil region" evidence="1">
    <location>
        <begin position="173"/>
        <end position="232"/>
    </location>
</feature>
<keyword evidence="2" id="KW-0472">Membrane</keyword>
<dbReference type="PANTHER" id="PTHR41259:SF1">
    <property type="entry name" value="DOUBLE-STRAND BREAK REPAIR RAD50 ATPASE, PUTATIVE-RELATED"/>
    <property type="match status" value="1"/>
</dbReference>
<dbReference type="EMBL" id="NIHM01000004">
    <property type="protein sequence ID" value="PLT56937.1"/>
    <property type="molecule type" value="Genomic_DNA"/>
</dbReference>
<dbReference type="Pfam" id="PF13476">
    <property type="entry name" value="AAA_23"/>
    <property type="match status" value="1"/>
</dbReference>
<dbReference type="GO" id="GO:0016887">
    <property type="term" value="F:ATP hydrolysis activity"/>
    <property type="evidence" value="ECO:0007669"/>
    <property type="project" value="InterPro"/>
</dbReference>
<dbReference type="InterPro" id="IPR027417">
    <property type="entry name" value="P-loop_NTPase"/>
</dbReference>
<evidence type="ECO:0000256" key="2">
    <source>
        <dbReference type="SAM" id="Phobius"/>
    </source>
</evidence>
<dbReference type="Gene3D" id="3.40.50.300">
    <property type="entry name" value="P-loop containing nucleotide triphosphate hydrolases"/>
    <property type="match status" value="2"/>
</dbReference>
<sequence>MKIKEIEIKNFGKFSNERFVFRDGIQVFYGENEFGKSTIYGFLKSMLFGMERGRGKAAHNDAFSRFEPWENPNEYAGTMRFSCGGKTFCLKRRFDRYTKGAVLICEDDGEELSVEHGDLDMLLNGLTAEQFENTAAIGQLGARPGQSLAAELQNYAANYYETGNSGVDLAGAEEHLKQRKKEITRKWKQLESEKAEKRQALQRKYQYIQQEKMRLESEMQEKKRQLADLREPEHVTEEEKKKISWQIIAAMCLLAVGVILHSVYTLIPVAVSILFLIWGIKDAQTQKSVRIKERETMESGYREKKQKLYWTLQRIGEEQKEKQVSLNNVKEQLEELDFSGEEEQRLKKTARALEIASETMEKAAVSMSKDFGTVLNEKASKILAKVTDGKYTRLLIEDSLKLILLSEGRRIPAERVSRGTVEQVYFALRMAALEILYGEEVPVILDDAFGCYDEKRLKYTLKWLSEQSRQVIIFSCQKRELEILNEIEMERQGRP</sequence>
<dbReference type="SUPFAM" id="SSF52540">
    <property type="entry name" value="P-loop containing nucleoside triphosphate hydrolases"/>
    <property type="match status" value="1"/>
</dbReference>
<protein>
    <recommendedName>
        <fullName evidence="3">Rad50/SbcC-type AAA domain-containing protein</fullName>
    </recommendedName>
</protein>
<evidence type="ECO:0000313" key="5">
    <source>
        <dbReference type="Proteomes" id="UP000234849"/>
    </source>
</evidence>
<dbReference type="InterPro" id="IPR038729">
    <property type="entry name" value="Rad50/SbcC_AAA"/>
</dbReference>
<dbReference type="AlphaFoldDB" id="A0A2N5NKT6"/>
<reference evidence="4 5" key="1">
    <citation type="journal article" date="2017" name="Genome Med.">
        <title>A novel Ruminococcus gnavus clade enriched in inflammatory bowel disease patients.</title>
        <authorList>
            <person name="Hall A.B."/>
            <person name="Yassour M."/>
            <person name="Sauk J."/>
            <person name="Garner A."/>
            <person name="Jiang X."/>
            <person name="Arthur T."/>
            <person name="Lagoudas G.K."/>
            <person name="Vatanen T."/>
            <person name="Fornelos N."/>
            <person name="Wilson R."/>
            <person name="Bertha M."/>
            <person name="Cohen M."/>
            <person name="Garber J."/>
            <person name="Khalili H."/>
            <person name="Gevers D."/>
            <person name="Ananthakrishnan A.N."/>
            <person name="Kugathasan S."/>
            <person name="Lander E.S."/>
            <person name="Blainey P."/>
            <person name="Vlamakis H."/>
            <person name="Xavier R.J."/>
            <person name="Huttenhower C."/>
        </authorList>
    </citation>
    <scope>NUCLEOTIDE SEQUENCE [LARGE SCALE GENOMIC DNA]</scope>
    <source>
        <strain evidence="4 5">RJX1118</strain>
    </source>
</reference>
<organism evidence="4 5">
    <name type="scientific">Mediterraneibacter gnavus</name>
    <name type="common">Ruminococcus gnavus</name>
    <dbReference type="NCBI Taxonomy" id="33038"/>
    <lineage>
        <taxon>Bacteria</taxon>
        <taxon>Bacillati</taxon>
        <taxon>Bacillota</taxon>
        <taxon>Clostridia</taxon>
        <taxon>Lachnospirales</taxon>
        <taxon>Lachnospiraceae</taxon>
        <taxon>Mediterraneibacter</taxon>
    </lineage>
</organism>
<dbReference type="Proteomes" id="UP000234849">
    <property type="component" value="Unassembled WGS sequence"/>
</dbReference>
<name>A0A2N5NKT6_MEDGN</name>
<evidence type="ECO:0000256" key="1">
    <source>
        <dbReference type="SAM" id="Coils"/>
    </source>
</evidence>
<evidence type="ECO:0000259" key="3">
    <source>
        <dbReference type="Pfam" id="PF13476"/>
    </source>
</evidence>
<proteinExistence type="predicted"/>
<keyword evidence="2" id="KW-1133">Transmembrane helix</keyword>
<feature type="transmembrane region" description="Helical" evidence="2">
    <location>
        <begin position="247"/>
        <end position="280"/>
    </location>
</feature>
<gene>
    <name evidence="4" type="ORF">CDL18_04565</name>
</gene>